<reference evidence="1" key="1">
    <citation type="submission" date="2023-03" db="UniProtKB">
        <authorList>
            <consortium name="EnsemblPlants"/>
        </authorList>
    </citation>
    <scope>IDENTIFICATION</scope>
</reference>
<sequence length="130" mass="15181">SISSQSPQVFSICLQRLPLVFAVTTRYHTFSPSLPLPVHHKFVCLFLIDLFKLLLPPCNVHHQFDQSSWQTFFLSDDHLVCSTDDHLVRITQTTIWYVLRLHIGDDHLVHSLAAYHRCTRRTFLSRTSHK</sequence>
<protein>
    <submittedName>
        <fullName evidence="1">Uncharacterized protein</fullName>
    </submittedName>
</protein>
<organism evidence="1">
    <name type="scientific">Cucumis melo</name>
    <name type="common">Muskmelon</name>
    <dbReference type="NCBI Taxonomy" id="3656"/>
    <lineage>
        <taxon>Eukaryota</taxon>
        <taxon>Viridiplantae</taxon>
        <taxon>Streptophyta</taxon>
        <taxon>Embryophyta</taxon>
        <taxon>Tracheophyta</taxon>
        <taxon>Spermatophyta</taxon>
        <taxon>Magnoliopsida</taxon>
        <taxon>eudicotyledons</taxon>
        <taxon>Gunneridae</taxon>
        <taxon>Pentapetalae</taxon>
        <taxon>rosids</taxon>
        <taxon>fabids</taxon>
        <taxon>Cucurbitales</taxon>
        <taxon>Cucurbitaceae</taxon>
        <taxon>Benincaseae</taxon>
        <taxon>Cucumis</taxon>
    </lineage>
</organism>
<name>A0A9I9E7T1_CUCME</name>
<dbReference type="Gramene" id="MELO3C029982.2.1">
    <property type="protein sequence ID" value="MELO3C029982.2.1"/>
    <property type="gene ID" value="MELO3C029982.2"/>
</dbReference>
<evidence type="ECO:0000313" key="1">
    <source>
        <dbReference type="EnsemblPlants" id="MELO3C029982.2.1"/>
    </source>
</evidence>
<proteinExistence type="predicted"/>
<dbReference type="EnsemblPlants" id="MELO3C029982.2.1">
    <property type="protein sequence ID" value="MELO3C029982.2.1"/>
    <property type="gene ID" value="MELO3C029982.2"/>
</dbReference>
<accession>A0A9I9E7T1</accession>
<dbReference type="AlphaFoldDB" id="A0A9I9E7T1"/>